<dbReference type="AlphaFoldDB" id="A0A4Q2S1W5"/>
<accession>A0A4Q2S1W5</accession>
<evidence type="ECO:0000313" key="6">
    <source>
        <dbReference type="Proteomes" id="UP000294071"/>
    </source>
</evidence>
<dbReference type="GO" id="GO:0030246">
    <property type="term" value="F:carbohydrate binding"/>
    <property type="evidence" value="ECO:0007669"/>
    <property type="project" value="InterPro"/>
</dbReference>
<evidence type="ECO:0000256" key="4">
    <source>
        <dbReference type="SAM" id="SignalP"/>
    </source>
</evidence>
<reference evidence="5 6" key="1">
    <citation type="submission" date="2019-01" db="EMBL/GenBank/DDBJ databases">
        <title>Novel species of Nocardioides.</title>
        <authorList>
            <person name="Liu Q."/>
            <person name="Xin Y.-H."/>
        </authorList>
    </citation>
    <scope>NUCLEOTIDE SEQUENCE [LARGE SCALE GENOMIC DNA]</scope>
    <source>
        <strain evidence="5 6">CGMCC 4.6882</strain>
    </source>
</reference>
<protein>
    <recommendedName>
        <fullName evidence="2">alpha-amylase</fullName>
        <ecNumber evidence="2">3.2.1.1</ecNumber>
    </recommendedName>
    <alternativeName>
        <fullName evidence="3">1,4-alpha-D-glucan glucanohydrolase</fullName>
    </alternativeName>
</protein>
<dbReference type="EMBL" id="SDWT01000001">
    <property type="protein sequence ID" value="RYB94344.1"/>
    <property type="molecule type" value="Genomic_DNA"/>
</dbReference>
<dbReference type="Gene3D" id="2.60.40.1120">
    <property type="entry name" value="Carboxypeptidase-like, regulatory domain"/>
    <property type="match status" value="1"/>
</dbReference>
<evidence type="ECO:0000256" key="1">
    <source>
        <dbReference type="ARBA" id="ARBA00000548"/>
    </source>
</evidence>
<dbReference type="Gene3D" id="2.60.40.2700">
    <property type="match status" value="2"/>
</dbReference>
<dbReference type="InterPro" id="IPR013783">
    <property type="entry name" value="Ig-like_fold"/>
</dbReference>
<organism evidence="5 6">
    <name type="scientific">Nocardioides oleivorans</name>
    <dbReference type="NCBI Taxonomy" id="273676"/>
    <lineage>
        <taxon>Bacteria</taxon>
        <taxon>Bacillati</taxon>
        <taxon>Actinomycetota</taxon>
        <taxon>Actinomycetes</taxon>
        <taxon>Propionibacteriales</taxon>
        <taxon>Nocardioidaceae</taxon>
        <taxon>Nocardioides</taxon>
    </lineage>
</organism>
<feature type="signal peptide" evidence="4">
    <location>
        <begin position="1"/>
        <end position="30"/>
    </location>
</feature>
<comment type="catalytic activity">
    <reaction evidence="1">
        <text>Endohydrolysis of (1-&gt;4)-alpha-D-glucosidic linkages in polysaccharides containing three or more (1-&gt;4)-alpha-linked D-glucose units.</text>
        <dbReference type="EC" id="3.2.1.1"/>
    </reaction>
</comment>
<dbReference type="InterPro" id="IPR013784">
    <property type="entry name" value="Carb-bd-like_fold"/>
</dbReference>
<keyword evidence="6" id="KW-1185">Reference proteome</keyword>
<dbReference type="EC" id="3.2.1.1" evidence="2"/>
<dbReference type="SUPFAM" id="SSF49452">
    <property type="entry name" value="Starch-binding domain-like"/>
    <property type="match status" value="2"/>
</dbReference>
<keyword evidence="4" id="KW-0732">Signal</keyword>
<feature type="chain" id="PRO_5020513360" description="alpha-amylase" evidence="4">
    <location>
        <begin position="31"/>
        <end position="543"/>
    </location>
</feature>
<evidence type="ECO:0000313" key="5">
    <source>
        <dbReference type="EMBL" id="RYB94344.1"/>
    </source>
</evidence>
<evidence type="ECO:0000256" key="3">
    <source>
        <dbReference type="ARBA" id="ARBA00030238"/>
    </source>
</evidence>
<dbReference type="RefSeq" id="WP_129399696.1">
    <property type="nucleotide sequence ID" value="NZ_SDWT01000001.1"/>
</dbReference>
<dbReference type="GO" id="GO:0005975">
    <property type="term" value="P:carbohydrate metabolic process"/>
    <property type="evidence" value="ECO:0007669"/>
    <property type="project" value="UniProtKB-ARBA"/>
</dbReference>
<dbReference type="OrthoDB" id="3775116at2"/>
<name>A0A4Q2S1W5_9ACTN</name>
<proteinExistence type="predicted"/>
<comment type="caution">
    <text evidence="5">The sequence shown here is derived from an EMBL/GenBank/DDBJ whole genome shotgun (WGS) entry which is preliminary data.</text>
</comment>
<evidence type="ECO:0000256" key="2">
    <source>
        <dbReference type="ARBA" id="ARBA00012595"/>
    </source>
</evidence>
<sequence>MSSRLRRPAVALLATTLSLSVLGLAPAAHAADGSISGHITTGGVDLTDGVYVSVFTLDGDQTVGEEAYPDEDGNYVVEGVAPGTYVVTFQVPDGTYVYEAYNDATQFEDADPVTVASGESVTGIDADMALSGQITGVVESSAGPLADASVGVYAEVSLPGGGTDWDYVDGASTNDLGSYEVEGLEAGSYLVDFSADGYQTEYFDDAATIDDAALVEVEGGEATPDIDAVLAEDATISGTVTGAEGQPLPGTYVIAYADRDFQDPADITQADTDGGYTLDGLRAAGYVVYFSYEDDSTQTYLDEYYDNVGEEEDATVLGLAAGDDEVGIDAQLIAGEHVPVELPYVVNVTEPTISGTPYVGATLTANPGTWTPTPTSYEYYWFAGNDFVQGGTSATYVPTAADLGKVIGVLVEAYADGHDNGYAGSAGTAPVTLAPVPVPPVATPTPTPAVAPEAALTSILKSLDVKGAPKVGSTVKLTGLDASFRTAVKYKLQWYAGSKAIKKATKSKLKITSAMKGKKISVKVTATAAGAKVTKKLILGKAR</sequence>
<gene>
    <name evidence="5" type="ORF">EUA93_08295</name>
</gene>
<dbReference type="SUPFAM" id="SSF117074">
    <property type="entry name" value="Hypothetical protein PA1324"/>
    <property type="match status" value="1"/>
</dbReference>
<dbReference type="Proteomes" id="UP000294071">
    <property type="component" value="Unassembled WGS sequence"/>
</dbReference>
<dbReference type="GO" id="GO:0004556">
    <property type="term" value="F:alpha-amylase activity"/>
    <property type="evidence" value="ECO:0007669"/>
    <property type="project" value="UniProtKB-EC"/>
</dbReference>
<dbReference type="Gene3D" id="2.60.40.10">
    <property type="entry name" value="Immunoglobulins"/>
    <property type="match status" value="1"/>
</dbReference>